<dbReference type="EMBL" id="LAZR01060835">
    <property type="protein sequence ID" value="KKK64854.1"/>
    <property type="molecule type" value="Genomic_DNA"/>
</dbReference>
<accession>A0A0F8ZEH4</accession>
<dbReference type="InterPro" id="IPR023296">
    <property type="entry name" value="Glyco_hydro_beta-prop_sf"/>
</dbReference>
<proteinExistence type="predicted"/>
<dbReference type="Gene3D" id="2.115.10.20">
    <property type="entry name" value="Glycosyl hydrolase domain, family 43"/>
    <property type="match status" value="1"/>
</dbReference>
<dbReference type="SUPFAM" id="SSF75005">
    <property type="entry name" value="Arabinanase/levansucrase/invertase"/>
    <property type="match status" value="1"/>
</dbReference>
<protein>
    <recommendedName>
        <fullName evidence="2">Glycosyl hydrolase family 32 N-terminal domain-containing protein</fullName>
    </recommendedName>
</protein>
<evidence type="ECO:0008006" key="2">
    <source>
        <dbReference type="Google" id="ProtNLM"/>
    </source>
</evidence>
<gene>
    <name evidence="1" type="ORF">LCGC14_2980000</name>
</gene>
<reference evidence="1" key="1">
    <citation type="journal article" date="2015" name="Nature">
        <title>Complex archaea that bridge the gap between prokaryotes and eukaryotes.</title>
        <authorList>
            <person name="Spang A."/>
            <person name="Saw J.H."/>
            <person name="Jorgensen S.L."/>
            <person name="Zaremba-Niedzwiedzka K."/>
            <person name="Martijn J."/>
            <person name="Lind A.E."/>
            <person name="van Eijk R."/>
            <person name="Schleper C."/>
            <person name="Guy L."/>
            <person name="Ettema T.J."/>
        </authorList>
    </citation>
    <scope>NUCLEOTIDE SEQUENCE</scope>
</reference>
<dbReference type="AlphaFoldDB" id="A0A0F8ZEH4"/>
<sequence>MVFSAIDAETQLNVQGLATSKDLITWKQEKHLLDLPASDCPDVFKIGDWWYCLAHITYHRAREPRGPYEKFRDGFIETPFLSVPQEMFDGKRHLLTGHIIALQGEKDSGVAGFAGPGIRSMFREVYADEDGGLCMRPVKEFVDLYNEVVVDLAAEPKPDVLYGKYDYRNGELVCKATHHFGRTH</sequence>
<name>A0A0F8ZEH4_9ZZZZ</name>
<comment type="caution">
    <text evidence="1">The sequence shown here is derived from an EMBL/GenBank/DDBJ whole genome shotgun (WGS) entry which is preliminary data.</text>
</comment>
<feature type="non-terminal residue" evidence="1">
    <location>
        <position position="184"/>
    </location>
</feature>
<organism evidence="1">
    <name type="scientific">marine sediment metagenome</name>
    <dbReference type="NCBI Taxonomy" id="412755"/>
    <lineage>
        <taxon>unclassified sequences</taxon>
        <taxon>metagenomes</taxon>
        <taxon>ecological metagenomes</taxon>
    </lineage>
</organism>
<evidence type="ECO:0000313" key="1">
    <source>
        <dbReference type="EMBL" id="KKK64854.1"/>
    </source>
</evidence>